<organism evidence="6 7">
    <name type="scientific">Rubrimonas cliftonensis</name>
    <dbReference type="NCBI Taxonomy" id="89524"/>
    <lineage>
        <taxon>Bacteria</taxon>
        <taxon>Pseudomonadati</taxon>
        <taxon>Pseudomonadota</taxon>
        <taxon>Alphaproteobacteria</taxon>
        <taxon>Rhodobacterales</taxon>
        <taxon>Paracoccaceae</taxon>
        <taxon>Rubrimonas</taxon>
    </lineage>
</organism>
<dbReference type="Gene3D" id="2.60.40.10">
    <property type="entry name" value="Immunoglobulins"/>
    <property type="match status" value="3"/>
</dbReference>
<dbReference type="STRING" id="89524.SAMN05444370_102304"/>
<name>A0A1H3X964_9RHOB</name>
<gene>
    <name evidence="6" type="ORF">SAMN05444370_102304</name>
</gene>
<dbReference type="InterPro" id="IPR051417">
    <property type="entry name" value="SDr/BOS_complex"/>
</dbReference>
<keyword evidence="7" id="KW-1185">Reference proteome</keyword>
<dbReference type="SUPFAM" id="SSF117074">
    <property type="entry name" value="Hypothetical protein PA1324"/>
    <property type="match status" value="3"/>
</dbReference>
<dbReference type="InterPro" id="IPR033764">
    <property type="entry name" value="Sdr_B"/>
</dbReference>
<feature type="region of interest" description="Disordered" evidence="4">
    <location>
        <begin position="829"/>
        <end position="848"/>
    </location>
</feature>
<evidence type="ECO:0000259" key="5">
    <source>
        <dbReference type="Pfam" id="PF17210"/>
    </source>
</evidence>
<feature type="domain" description="SD-repeat containing protein B" evidence="5">
    <location>
        <begin position="603"/>
        <end position="715"/>
    </location>
</feature>
<dbReference type="InterPro" id="IPR013783">
    <property type="entry name" value="Ig-like_fold"/>
</dbReference>
<dbReference type="RefSeq" id="WP_139283983.1">
    <property type="nucleotide sequence ID" value="NZ_FNQM01000002.1"/>
</dbReference>
<evidence type="ECO:0000313" key="6">
    <source>
        <dbReference type="EMBL" id="SDZ95172.1"/>
    </source>
</evidence>
<accession>A0A1H3X964</accession>
<evidence type="ECO:0000313" key="7">
    <source>
        <dbReference type="Proteomes" id="UP000198703"/>
    </source>
</evidence>
<feature type="domain" description="SD-repeat containing protein B" evidence="5">
    <location>
        <begin position="29"/>
        <end position="121"/>
    </location>
</feature>
<dbReference type="EMBL" id="FNQM01000002">
    <property type="protein sequence ID" value="SDZ95172.1"/>
    <property type="molecule type" value="Genomic_DNA"/>
</dbReference>
<evidence type="ECO:0000256" key="4">
    <source>
        <dbReference type="SAM" id="MobiDB-lite"/>
    </source>
</evidence>
<keyword evidence="2" id="KW-0964">Secreted</keyword>
<keyword evidence="3" id="KW-0732">Signal</keyword>
<evidence type="ECO:0000256" key="3">
    <source>
        <dbReference type="ARBA" id="ARBA00022729"/>
    </source>
</evidence>
<dbReference type="Proteomes" id="UP000198703">
    <property type="component" value="Unassembled WGS sequence"/>
</dbReference>
<dbReference type="Gene3D" id="2.60.120.260">
    <property type="entry name" value="Galactose-binding domain-like"/>
    <property type="match status" value="2"/>
</dbReference>
<dbReference type="OrthoDB" id="9773411at2"/>
<proteinExistence type="predicted"/>
<dbReference type="Pfam" id="PF17963">
    <property type="entry name" value="Big_9"/>
    <property type="match status" value="1"/>
</dbReference>
<evidence type="ECO:0000256" key="2">
    <source>
        <dbReference type="ARBA" id="ARBA00022525"/>
    </source>
</evidence>
<evidence type="ECO:0000256" key="1">
    <source>
        <dbReference type="ARBA" id="ARBA00004613"/>
    </source>
</evidence>
<dbReference type="Pfam" id="PF17210">
    <property type="entry name" value="SdrD_B"/>
    <property type="match status" value="3"/>
</dbReference>
<feature type="domain" description="SD-repeat containing protein B" evidence="5">
    <location>
        <begin position="727"/>
        <end position="839"/>
    </location>
</feature>
<reference evidence="6 7" key="1">
    <citation type="submission" date="2016-10" db="EMBL/GenBank/DDBJ databases">
        <authorList>
            <person name="de Groot N.N."/>
        </authorList>
    </citation>
    <scope>NUCLEOTIDE SEQUENCE [LARGE SCALE GENOMIC DNA]</scope>
    <source>
        <strain evidence="6 7">DSM 15345</strain>
    </source>
</reference>
<comment type="subcellular location">
    <subcellularLocation>
        <location evidence="1">Secreted</location>
    </subcellularLocation>
</comment>
<dbReference type="PANTHER" id="PTHR23303">
    <property type="entry name" value="CARBOXYPEPTIDASE REGULATORY REGION-CONTAINING"/>
    <property type="match status" value="1"/>
</dbReference>
<dbReference type="GO" id="GO:0005576">
    <property type="term" value="C:extracellular region"/>
    <property type="evidence" value="ECO:0007669"/>
    <property type="project" value="UniProtKB-SubCell"/>
</dbReference>
<protein>
    <submittedName>
        <fullName evidence="6">Cna protein B-type domain-containing protein</fullName>
    </submittedName>
</protein>
<dbReference type="AlphaFoldDB" id="A0A1H3X964"/>
<sequence length="1178" mass="124548">MTYYSGASLKGRLFVDGDGDNTEWNSETNVWEAGFAGVPVSLVNAHGAVVATVHTNQHGWYEFTGVWPGDYRVQFPEIDGYEYAKKDVGHYGSDSDANSNGLTDPIKINWGDRICEVDAGLQPVQPVDDCVVTETLLHENFNAVSDPDDSAFIKSDGGWQVRHGQLYTDGCNDGYLTFEKVQLDGHSSSLLTFDIKTPNTHPFEADDRFEVQISIDGGAFVTLDSFVVDHHRGVFVGSASGQTFGESFTTLSYLSENLPAGAGSIQLRFLNHSSWSDEIFKIDNVKLTADKKICEDCPEDATKVDFNDLTKGTIVSEQYEGVTISAFANGAGNKIVVEAEHMGEWGFRSTDGANASGGKFEKLSGHDGKLYANFDGPTGEYDVTIRAQDENDGQSELYLVVGDDVRKIVLDRDTDGVGSDHAGFSDFTIKDVHIARGQHYYVYAKRDGDEFVRIDKLTFESVAPTENRAMIFDTDHITGGDHDLANGDRKVLIISEDGDSSDPDDNAQGGQFHLDFDVPSDVASFKLIDSEEGGTVIAYDADGVQIGDVIQLPKLADGSVATVTVDREGVSKLVITLNGSGAIDDLCFKGDEQPAPGSLSGRYFCDSNDNDLDDGDAVDPAVAGVQVELLDAAGNGTGIITTTAADGTYSFTGLRPGSYGVKFTDPNGVLAGKVLVTPNVGDDATDSDAIGDTTLSTITGIEVVTGEDTPDNDAGAEYLPGSLSGRYFCDSNDNDLDDGDAVDPAVAGVQVELLDAAGNGTGIITTTAADGTYSFTGLRPGSYGVKFTDPNGVLAGKVLVTPNVGDDATDSDAIGDTTLSTITGIEVVTGEDTPDNDAGAEQPNTPPTADDEMAKLCANTLLSIDVLDGDQDMDGDDLSITAVNGEAIVEGGSVTLDSGAVVRLENGRLVYDLTGTDDFDQLPVGTQDSDSFVYTVSDDELTAEGAVNVTVCGDFNTLETIEAALGQVGLVHALVFEDTSVGGSIYDLAITSVEFPDSQLGEVLANLPLIDQAYCLSVATSIDFAPTVTEFTVSLLDADSYLSATVGTTPFPTSDGGFNPQNVDNVNWLLNEAEALLAEGFTQGNIQRAIWNLLDGGPDSVLNGSVANNGFNANPEFSSFADAFELTERALANDGFVAGEGDMVGLLLDPVESGVQPFVIAVEFDALTADCLCENMFI</sequence>